<keyword evidence="2" id="KW-1185">Reference proteome</keyword>
<evidence type="ECO:0008006" key="3">
    <source>
        <dbReference type="Google" id="ProtNLM"/>
    </source>
</evidence>
<dbReference type="OrthoDB" id="62952at2759"/>
<evidence type="ECO:0000313" key="1">
    <source>
        <dbReference type="EMBL" id="KAF2829305.1"/>
    </source>
</evidence>
<evidence type="ECO:0000313" key="2">
    <source>
        <dbReference type="Proteomes" id="UP000799424"/>
    </source>
</evidence>
<name>A0A6A7A9L3_9PLEO</name>
<reference evidence="1" key="1">
    <citation type="journal article" date="2020" name="Stud. Mycol.">
        <title>101 Dothideomycetes genomes: a test case for predicting lifestyles and emergence of pathogens.</title>
        <authorList>
            <person name="Haridas S."/>
            <person name="Albert R."/>
            <person name="Binder M."/>
            <person name="Bloem J."/>
            <person name="Labutti K."/>
            <person name="Salamov A."/>
            <person name="Andreopoulos B."/>
            <person name="Baker S."/>
            <person name="Barry K."/>
            <person name="Bills G."/>
            <person name="Bluhm B."/>
            <person name="Cannon C."/>
            <person name="Castanera R."/>
            <person name="Culley D."/>
            <person name="Daum C."/>
            <person name="Ezra D."/>
            <person name="Gonzalez J."/>
            <person name="Henrissat B."/>
            <person name="Kuo A."/>
            <person name="Liang C."/>
            <person name="Lipzen A."/>
            <person name="Lutzoni F."/>
            <person name="Magnuson J."/>
            <person name="Mondo S."/>
            <person name="Nolan M."/>
            <person name="Ohm R."/>
            <person name="Pangilinan J."/>
            <person name="Park H.-J."/>
            <person name="Ramirez L."/>
            <person name="Alfaro M."/>
            <person name="Sun H."/>
            <person name="Tritt A."/>
            <person name="Yoshinaga Y."/>
            <person name="Zwiers L.-H."/>
            <person name="Turgeon B."/>
            <person name="Goodwin S."/>
            <person name="Spatafora J."/>
            <person name="Crous P."/>
            <person name="Grigoriev I."/>
        </authorList>
    </citation>
    <scope>NUCLEOTIDE SEQUENCE</scope>
    <source>
        <strain evidence="1">CBS 113818</strain>
    </source>
</reference>
<dbReference type="AlphaFoldDB" id="A0A6A7A9L3"/>
<dbReference type="InterPro" id="IPR038883">
    <property type="entry name" value="AN11006-like"/>
</dbReference>
<gene>
    <name evidence="1" type="ORF">CC86DRAFT_403949</name>
</gene>
<dbReference type="EMBL" id="MU006221">
    <property type="protein sequence ID" value="KAF2829305.1"/>
    <property type="molecule type" value="Genomic_DNA"/>
</dbReference>
<sequence length="268" mass="30805">MGNEQSILGDREPVVESAQPLQLLGRLDKHTYRCSSRGQHIYQRPDRGEARKSSIKYPWQHSLLDLPADVRGGVYAHLLLFHDKIQINPSEVTNVPGLTLLQTCRQLHDEAAAFFYASNTFHCLVKKILPTQRASTRQPQYPSFGARLDTRALRDPLNITSGIFFPAPRYHEHLTHLVIRIDTVIAHFDTTSTDSPLPTFTKPELETGLTRIDMDLMHRTVRRKLLRVYRRINDLWQEKEGAWTGRLVLPERTSWASALVYEIEFNGV</sequence>
<proteinExistence type="predicted"/>
<protein>
    <recommendedName>
        <fullName evidence="3">F-box domain-containing protein</fullName>
    </recommendedName>
</protein>
<accession>A0A6A7A9L3</accession>
<dbReference type="Proteomes" id="UP000799424">
    <property type="component" value="Unassembled WGS sequence"/>
</dbReference>
<dbReference type="PANTHER" id="PTHR42085:SF1">
    <property type="entry name" value="F-BOX DOMAIN-CONTAINING PROTEIN"/>
    <property type="match status" value="1"/>
</dbReference>
<dbReference type="PANTHER" id="PTHR42085">
    <property type="entry name" value="F-BOX DOMAIN-CONTAINING PROTEIN"/>
    <property type="match status" value="1"/>
</dbReference>
<organism evidence="1 2">
    <name type="scientific">Ophiobolus disseminans</name>
    <dbReference type="NCBI Taxonomy" id="1469910"/>
    <lineage>
        <taxon>Eukaryota</taxon>
        <taxon>Fungi</taxon>
        <taxon>Dikarya</taxon>
        <taxon>Ascomycota</taxon>
        <taxon>Pezizomycotina</taxon>
        <taxon>Dothideomycetes</taxon>
        <taxon>Pleosporomycetidae</taxon>
        <taxon>Pleosporales</taxon>
        <taxon>Pleosporineae</taxon>
        <taxon>Phaeosphaeriaceae</taxon>
        <taxon>Ophiobolus</taxon>
    </lineage>
</organism>